<reference evidence="10" key="1">
    <citation type="journal article" date="2011" name="Nat. Genet.">
        <title>The genome of the mesopolyploid crop species Brassica rapa.</title>
        <authorList>
            <consortium name="Brassica rapa Genome Sequencing Project Consortium"/>
            <person name="Wang X."/>
            <person name="Wang H."/>
            <person name="Wang J."/>
            <person name="Sun R."/>
            <person name="Wu J."/>
            <person name="Liu S."/>
            <person name="Bai Y."/>
            <person name="Mun J.H."/>
            <person name="Bancroft I."/>
            <person name="Cheng F."/>
            <person name="Huang S."/>
            <person name="Li X."/>
            <person name="Hua W."/>
            <person name="Wang J."/>
            <person name="Wang X."/>
            <person name="Freeling M."/>
            <person name="Pires J.C."/>
            <person name="Paterson A.H."/>
            <person name="Chalhoub B."/>
            <person name="Wang B."/>
            <person name="Hayward A."/>
            <person name="Sharpe A.G."/>
            <person name="Park B.S."/>
            <person name="Weisshaar B."/>
            <person name="Liu B."/>
            <person name="Li B."/>
            <person name="Liu B."/>
            <person name="Tong C."/>
            <person name="Song C."/>
            <person name="Duran C."/>
            <person name="Peng C."/>
            <person name="Geng C."/>
            <person name="Koh C."/>
            <person name="Lin C."/>
            <person name="Edwards D."/>
            <person name="Mu D."/>
            <person name="Shen D."/>
            <person name="Soumpourou E."/>
            <person name="Li F."/>
            <person name="Fraser F."/>
            <person name="Conant G."/>
            <person name="Lassalle G."/>
            <person name="King G.J."/>
            <person name="Bonnema G."/>
            <person name="Tang H."/>
            <person name="Wang H."/>
            <person name="Belcram H."/>
            <person name="Zhou H."/>
            <person name="Hirakawa H."/>
            <person name="Abe H."/>
            <person name="Guo H."/>
            <person name="Wang H."/>
            <person name="Jin H."/>
            <person name="Parkin I.A."/>
            <person name="Batley J."/>
            <person name="Kim J.S."/>
            <person name="Just J."/>
            <person name="Li J."/>
            <person name="Xu J."/>
            <person name="Deng J."/>
            <person name="Kim J.A."/>
            <person name="Li J."/>
            <person name="Yu J."/>
            <person name="Meng J."/>
            <person name="Wang J."/>
            <person name="Min J."/>
            <person name="Poulain J."/>
            <person name="Wang J."/>
            <person name="Hatakeyama K."/>
            <person name="Wu K."/>
            <person name="Wang L."/>
            <person name="Fang L."/>
            <person name="Trick M."/>
            <person name="Links M.G."/>
            <person name="Zhao M."/>
            <person name="Jin M."/>
            <person name="Ramchiary N."/>
            <person name="Drou N."/>
            <person name="Berkman P.J."/>
            <person name="Cai Q."/>
            <person name="Huang Q."/>
            <person name="Li R."/>
            <person name="Tabata S."/>
            <person name="Cheng S."/>
            <person name="Zhang S."/>
            <person name="Zhang S."/>
            <person name="Huang S."/>
            <person name="Sato S."/>
            <person name="Sun S."/>
            <person name="Kwon S.J."/>
            <person name="Choi S.R."/>
            <person name="Lee T.H."/>
            <person name="Fan W."/>
            <person name="Zhao X."/>
            <person name="Tan X."/>
            <person name="Xu X."/>
            <person name="Wang Y."/>
            <person name="Qiu Y."/>
            <person name="Yin Y."/>
            <person name="Li Y."/>
            <person name="Du Y."/>
            <person name="Liao Y."/>
            <person name="Lim Y."/>
            <person name="Narusaka Y."/>
            <person name="Wang Y."/>
            <person name="Wang Z."/>
            <person name="Li Z."/>
            <person name="Wang Z."/>
            <person name="Xiong Z."/>
            <person name="Zhang Z."/>
        </authorList>
    </citation>
    <scope>NUCLEOTIDE SEQUENCE [LARGE SCALE GENOMIC DNA]</scope>
    <source>
        <strain evidence="10">cv. Chiifu-401-42</strain>
    </source>
</reference>
<evidence type="ECO:0000256" key="4">
    <source>
        <dbReference type="ARBA" id="ARBA00022525"/>
    </source>
</evidence>
<dbReference type="HOGENOM" id="CLU_669683_0_0_1"/>
<feature type="signal peptide" evidence="6">
    <location>
        <begin position="1"/>
        <end position="21"/>
    </location>
</feature>
<dbReference type="EMBL" id="LS974617">
    <property type="protein sequence ID" value="CAG7886815.1"/>
    <property type="molecule type" value="Genomic_DNA"/>
</dbReference>
<reference evidence="9" key="4">
    <citation type="submission" date="2023-03" db="UniProtKB">
        <authorList>
            <consortium name="EnsemblPlants"/>
        </authorList>
    </citation>
    <scope>IDENTIFICATION</scope>
    <source>
        <strain evidence="9">cv. Chiifu-401-42</strain>
    </source>
</reference>
<evidence type="ECO:0008006" key="11">
    <source>
        <dbReference type="Google" id="ProtNLM"/>
    </source>
</evidence>
<evidence type="ECO:0000256" key="5">
    <source>
        <dbReference type="ARBA" id="ARBA00022729"/>
    </source>
</evidence>
<protein>
    <recommendedName>
        <fullName evidence="11">S-protein homolog</fullName>
    </recommendedName>
</protein>
<evidence type="ECO:0000256" key="3">
    <source>
        <dbReference type="ARBA" id="ARBA00022471"/>
    </source>
</evidence>
<dbReference type="Pfam" id="PF05938">
    <property type="entry name" value="Self-incomp_S1"/>
    <property type="match status" value="2"/>
</dbReference>
<name>A0A3P5ZPJ4_BRACM</name>
<dbReference type="Gramene" id="A01p08910.2_BraZ1">
    <property type="protein sequence ID" value="A01p08910.2_BraZ1.CDS"/>
    <property type="gene ID" value="A01g08910.2_BraZ1"/>
</dbReference>
<keyword evidence="4" id="KW-0964">Secreted</keyword>
<dbReference type="Proteomes" id="UP000694005">
    <property type="component" value="Chromosome A01"/>
</dbReference>
<evidence type="ECO:0000256" key="6">
    <source>
        <dbReference type="SAM" id="SignalP"/>
    </source>
</evidence>
<proteinExistence type="inferred from homology"/>
<evidence type="ECO:0000313" key="9">
    <source>
        <dbReference type="EnsemblPlants" id="Bra011078.1-P"/>
    </source>
</evidence>
<keyword evidence="3" id="KW-0713">Self-incompatibility</keyword>
<dbReference type="Gramene" id="Bra011078.1">
    <property type="protein sequence ID" value="Bra011078.1-P"/>
    <property type="gene ID" value="Bra011078"/>
</dbReference>
<evidence type="ECO:0000256" key="1">
    <source>
        <dbReference type="ARBA" id="ARBA00004613"/>
    </source>
</evidence>
<reference evidence="8" key="3">
    <citation type="submission" date="2018-11" db="EMBL/GenBank/DDBJ databases">
        <authorList>
            <consortium name="Genoscope - CEA"/>
            <person name="William W."/>
        </authorList>
    </citation>
    <scope>NUCLEOTIDE SEQUENCE</scope>
</reference>
<reference evidence="10" key="2">
    <citation type="journal article" date="2018" name="Hortic Res">
        <title>Improved Brassica rapa reference genome by single-molecule sequencing and chromosome conformation capture technologies.</title>
        <authorList>
            <person name="Zhang L."/>
            <person name="Cai X."/>
            <person name="Wu J."/>
            <person name="Liu M."/>
            <person name="Grob S."/>
            <person name="Cheng F."/>
            <person name="Liang J."/>
            <person name="Cai C."/>
            <person name="Liu Z."/>
            <person name="Liu B."/>
            <person name="Wang F."/>
            <person name="Li S."/>
            <person name="Liu F."/>
            <person name="Li X."/>
            <person name="Cheng L."/>
            <person name="Yang W."/>
            <person name="Li M.H."/>
            <person name="Grossniklaus U."/>
            <person name="Zheng H."/>
            <person name="Wang X."/>
        </authorList>
    </citation>
    <scope>NUCLEOTIDE SEQUENCE [LARGE SCALE GENOMIC DNA]</scope>
    <source>
        <strain evidence="10">cv. Chiifu-401-42</strain>
    </source>
</reference>
<evidence type="ECO:0000256" key="2">
    <source>
        <dbReference type="ARBA" id="ARBA00005581"/>
    </source>
</evidence>
<organism evidence="8">
    <name type="scientific">Brassica campestris</name>
    <name type="common">Field mustard</name>
    <dbReference type="NCBI Taxonomy" id="3711"/>
    <lineage>
        <taxon>Eukaryota</taxon>
        <taxon>Viridiplantae</taxon>
        <taxon>Streptophyta</taxon>
        <taxon>Embryophyta</taxon>
        <taxon>Tracheophyta</taxon>
        <taxon>Spermatophyta</taxon>
        <taxon>Magnoliopsida</taxon>
        <taxon>eudicotyledons</taxon>
        <taxon>Gunneridae</taxon>
        <taxon>Pentapetalae</taxon>
        <taxon>rosids</taxon>
        <taxon>malvids</taxon>
        <taxon>Brassicales</taxon>
        <taxon>Brassicaceae</taxon>
        <taxon>Brassiceae</taxon>
        <taxon>Brassica</taxon>
    </lineage>
</organism>
<keyword evidence="10" id="KW-1185">Reference proteome</keyword>
<dbReference type="Proteomes" id="UP000011750">
    <property type="component" value="Chromosome A01"/>
</dbReference>
<evidence type="ECO:0000313" key="8">
    <source>
        <dbReference type="EMBL" id="VDC74340.1"/>
    </source>
</evidence>
<gene>
    <name evidence="8" type="ORF">BRAA01T00842Z</name>
    <name evidence="7" type="ORF">BRAPAZ1V2_A01P08910.2</name>
</gene>
<dbReference type="PANTHER" id="PTHR31232:SF141">
    <property type="entry name" value="S-PROTEIN HOMOLOG"/>
    <property type="match status" value="1"/>
</dbReference>
<comment type="subcellular location">
    <subcellularLocation>
        <location evidence="1">Secreted</location>
    </subcellularLocation>
</comment>
<dbReference type="EMBL" id="LR031571">
    <property type="protein sequence ID" value="VDC74340.1"/>
    <property type="molecule type" value="Genomic_DNA"/>
</dbReference>
<dbReference type="EnsemblPlants" id="Bra011078.1">
    <property type="protein sequence ID" value="Bra011078.1-P"/>
    <property type="gene ID" value="Bra011078"/>
</dbReference>
<keyword evidence="5 6" id="KW-0732">Signal</keyword>
<dbReference type="PANTHER" id="PTHR31232">
    <property type="match status" value="1"/>
</dbReference>
<evidence type="ECO:0000313" key="10">
    <source>
        <dbReference type="Proteomes" id="UP000011750"/>
    </source>
</evidence>
<dbReference type="AlphaFoldDB" id="A0A3P5ZPJ4"/>
<dbReference type="GO" id="GO:0005576">
    <property type="term" value="C:extracellular region"/>
    <property type="evidence" value="ECO:0007669"/>
    <property type="project" value="UniProtKB-SubCell"/>
</dbReference>
<accession>A0A3P5ZPJ4</accession>
<accession>M4D3M4</accession>
<sequence length="411" mass="44460">MAKCLFSLFLVLALASAFASGARNIPGGLSDQKNYLGYGGGYSGIGDNGLPFGGVGGGVSGPGGNLGFGGLGGVGGGLGGGLGNGIGGGLGNGIGGGLGGGLGGGVGSGVGGGTSSTTTRDIIVPKISDWQITVVNGLITSETLFVHCKSKDDDLGEQNLHLGDRFSWTFGENMLHSTKFNVEIVNKLGFNKKLKVHCKSGSHDFPITYLNIGESFQFKFTILLTTLYWCNLWQGPNYKHHVVFDAFLPDKDFIDGTCTGMHPNVYLQLSNKLCCRFYVGRKFNIEIVNQLGFNKKLKVHCKSGSHDFPITYLNIGENFQFKFTINLKTLYWCNLWQGPNYKHHVVFNAFLPDKDFIDGTCTGMDPNVCRWIAKEEGVYVLNKQFHGEYFMYKWDAPSRNTRVGAPASEYE</sequence>
<dbReference type="GO" id="GO:0060320">
    <property type="term" value="P:rejection of self pollen"/>
    <property type="evidence" value="ECO:0007669"/>
    <property type="project" value="UniProtKB-KW"/>
</dbReference>
<dbReference type="InterPro" id="IPR010264">
    <property type="entry name" value="Self-incomp_S1"/>
</dbReference>
<feature type="chain" id="PRO_5042364482" description="S-protein homolog" evidence="6">
    <location>
        <begin position="22"/>
        <end position="411"/>
    </location>
</feature>
<evidence type="ECO:0000313" key="7">
    <source>
        <dbReference type="EMBL" id="CAG7886815.1"/>
    </source>
</evidence>
<dbReference type="OMA" id="WTFGENM"/>
<comment type="similarity">
    <text evidence="2">Belongs to the plant self-incompatibility (S1) protein family.</text>
</comment>